<evidence type="ECO:0000313" key="2">
    <source>
        <dbReference type="EMBL" id="KAL0176726.1"/>
    </source>
</evidence>
<feature type="region of interest" description="Disordered" evidence="1">
    <location>
        <begin position="1"/>
        <end position="29"/>
    </location>
</feature>
<organism evidence="2 3">
    <name type="scientific">Cirrhinus mrigala</name>
    <name type="common">Mrigala</name>
    <dbReference type="NCBI Taxonomy" id="683832"/>
    <lineage>
        <taxon>Eukaryota</taxon>
        <taxon>Metazoa</taxon>
        <taxon>Chordata</taxon>
        <taxon>Craniata</taxon>
        <taxon>Vertebrata</taxon>
        <taxon>Euteleostomi</taxon>
        <taxon>Actinopterygii</taxon>
        <taxon>Neopterygii</taxon>
        <taxon>Teleostei</taxon>
        <taxon>Ostariophysi</taxon>
        <taxon>Cypriniformes</taxon>
        <taxon>Cyprinidae</taxon>
        <taxon>Labeoninae</taxon>
        <taxon>Labeonini</taxon>
        <taxon>Cirrhinus</taxon>
    </lineage>
</organism>
<evidence type="ECO:0000256" key="1">
    <source>
        <dbReference type="SAM" id="MobiDB-lite"/>
    </source>
</evidence>
<evidence type="ECO:0000313" key="3">
    <source>
        <dbReference type="Proteomes" id="UP001529510"/>
    </source>
</evidence>
<keyword evidence="3" id="KW-1185">Reference proteome</keyword>
<name>A0ABD0PSK0_CIRMR</name>
<dbReference type="Proteomes" id="UP001529510">
    <property type="component" value="Unassembled WGS sequence"/>
</dbReference>
<reference evidence="2 3" key="1">
    <citation type="submission" date="2024-05" db="EMBL/GenBank/DDBJ databases">
        <title>Genome sequencing and assembly of Indian major carp, Cirrhinus mrigala (Hamilton, 1822).</title>
        <authorList>
            <person name="Mohindra V."/>
            <person name="Chowdhury L.M."/>
            <person name="Lal K."/>
            <person name="Jena J.K."/>
        </authorList>
    </citation>
    <scope>NUCLEOTIDE SEQUENCE [LARGE SCALE GENOMIC DNA]</scope>
    <source>
        <strain evidence="2">CM1030</strain>
        <tissue evidence="2">Blood</tissue>
    </source>
</reference>
<comment type="caution">
    <text evidence="2">The sequence shown here is derived from an EMBL/GenBank/DDBJ whole genome shotgun (WGS) entry which is preliminary data.</text>
</comment>
<sequence length="59" mass="6540">MSSSYAAPWCKASPQTSMNKPHEDKESSEQIYLGNGLQKTDFTAIQAPWTSGLPLLCYM</sequence>
<proteinExistence type="predicted"/>
<dbReference type="EMBL" id="JAMKFB020000014">
    <property type="protein sequence ID" value="KAL0176726.1"/>
    <property type="molecule type" value="Genomic_DNA"/>
</dbReference>
<dbReference type="AlphaFoldDB" id="A0ABD0PSK0"/>
<gene>
    <name evidence="2" type="ORF">M9458_029056</name>
</gene>
<protein>
    <submittedName>
        <fullName evidence="2">Uncharacterized protein</fullName>
    </submittedName>
</protein>
<feature type="non-terminal residue" evidence="2">
    <location>
        <position position="59"/>
    </location>
</feature>
<accession>A0ABD0PSK0</accession>